<evidence type="ECO:0000256" key="3">
    <source>
        <dbReference type="ARBA" id="ARBA00022475"/>
    </source>
</evidence>
<gene>
    <name evidence="7" type="ORF">MAR_012569</name>
</gene>
<dbReference type="Proteomes" id="UP001164746">
    <property type="component" value="Chromosome 14"/>
</dbReference>
<keyword evidence="8" id="KW-1185">Reference proteome</keyword>
<accession>A0ABY7FY02</accession>
<protein>
    <recommendedName>
        <fullName evidence="6">Caveolin</fullName>
    </recommendedName>
</protein>
<dbReference type="PANTHER" id="PTHR10844">
    <property type="entry name" value="CAVEOLIN"/>
    <property type="match status" value="1"/>
</dbReference>
<keyword evidence="5 6" id="KW-0472">Membrane</keyword>
<comment type="subcellular location">
    <subcellularLocation>
        <location evidence="1 6">Cell membrane</location>
        <topology evidence="1 6">Peripheral membrane protein</topology>
    </subcellularLocation>
    <subcellularLocation>
        <location evidence="6">Golgi apparatus membrane</location>
        <topology evidence="6">Peripheral membrane protein</topology>
    </subcellularLocation>
    <subcellularLocation>
        <location evidence="6">Membrane</location>
        <location evidence="6">Caveola</location>
        <topology evidence="6">Peripheral membrane protein</topology>
    </subcellularLocation>
</comment>
<keyword evidence="3 6" id="KW-1003">Cell membrane</keyword>
<proteinExistence type="inferred from homology"/>
<reference evidence="7" key="1">
    <citation type="submission" date="2022-11" db="EMBL/GenBank/DDBJ databases">
        <title>Centuries of genome instability and evolution in soft-shell clam transmissible cancer (bioRxiv).</title>
        <authorList>
            <person name="Hart S.F.M."/>
            <person name="Yonemitsu M.A."/>
            <person name="Giersch R.M."/>
            <person name="Beal B.F."/>
            <person name="Arriagada G."/>
            <person name="Davis B.W."/>
            <person name="Ostrander E.A."/>
            <person name="Goff S.P."/>
            <person name="Metzger M.J."/>
        </authorList>
    </citation>
    <scope>NUCLEOTIDE SEQUENCE</scope>
    <source>
        <strain evidence="7">MELC-2E11</strain>
        <tissue evidence="7">Siphon/mantle</tissue>
    </source>
</reference>
<organism evidence="7 8">
    <name type="scientific">Mya arenaria</name>
    <name type="common">Soft-shell clam</name>
    <dbReference type="NCBI Taxonomy" id="6604"/>
    <lineage>
        <taxon>Eukaryota</taxon>
        <taxon>Metazoa</taxon>
        <taxon>Spiralia</taxon>
        <taxon>Lophotrochozoa</taxon>
        <taxon>Mollusca</taxon>
        <taxon>Bivalvia</taxon>
        <taxon>Autobranchia</taxon>
        <taxon>Heteroconchia</taxon>
        <taxon>Euheterodonta</taxon>
        <taxon>Imparidentia</taxon>
        <taxon>Neoheterodontei</taxon>
        <taxon>Myida</taxon>
        <taxon>Myoidea</taxon>
        <taxon>Myidae</taxon>
        <taxon>Mya</taxon>
    </lineage>
</organism>
<evidence type="ECO:0000256" key="4">
    <source>
        <dbReference type="ARBA" id="ARBA00023034"/>
    </source>
</evidence>
<comment type="similarity">
    <text evidence="2 6">Belongs to the caveolin family.</text>
</comment>
<dbReference type="EMBL" id="CP111025">
    <property type="protein sequence ID" value="WAR26865.1"/>
    <property type="molecule type" value="Genomic_DNA"/>
</dbReference>
<dbReference type="PANTHER" id="PTHR10844:SF19">
    <property type="entry name" value="CAVEOLIN-2"/>
    <property type="match status" value="1"/>
</dbReference>
<comment type="function">
    <text evidence="6">May act as a scaffolding protein within caveolar membranes. Interacts directly with G-protein alpha subunits and can functionally regulate their activity.</text>
</comment>
<evidence type="ECO:0000313" key="7">
    <source>
        <dbReference type="EMBL" id="WAR26865.1"/>
    </source>
</evidence>
<evidence type="ECO:0000256" key="5">
    <source>
        <dbReference type="ARBA" id="ARBA00023136"/>
    </source>
</evidence>
<evidence type="ECO:0000256" key="6">
    <source>
        <dbReference type="RuleBase" id="RU000680"/>
    </source>
</evidence>
<sequence length="244" mass="27794">MADALDLINRDPNGINGHIQCQFEDVLAEPEGTHSIDCVWKLSYTCFNCWKGLCYKISTLLCGICIAAYWGCEFAGVSFSHVWFMTPCLKLFQINCGLCKNVYTQCISCCIEPCCVACGQLFHHFKKDPNNINDHLSCQFEDVLAEPEGTHSIDCVWKLSYTCFNLWKGLCYKISTLLCGICIAAQWGCQFAEVSFYHVWYFTPCFKMMDLNCGCLKKIWQQCIGCCMEPVCMACGMLFHQFKK</sequence>
<evidence type="ECO:0000313" key="8">
    <source>
        <dbReference type="Proteomes" id="UP001164746"/>
    </source>
</evidence>
<name>A0ABY7FY02_MYAAR</name>
<dbReference type="Pfam" id="PF01146">
    <property type="entry name" value="Caveolin"/>
    <property type="match status" value="1"/>
</dbReference>
<dbReference type="InterPro" id="IPR001612">
    <property type="entry name" value="Caveolin"/>
</dbReference>
<evidence type="ECO:0000256" key="1">
    <source>
        <dbReference type="ARBA" id="ARBA00004202"/>
    </source>
</evidence>
<evidence type="ECO:0000256" key="2">
    <source>
        <dbReference type="ARBA" id="ARBA00010988"/>
    </source>
</evidence>
<keyword evidence="4 6" id="KW-0333">Golgi apparatus</keyword>